<dbReference type="InterPro" id="IPR036291">
    <property type="entry name" value="NAD(P)-bd_dom_sf"/>
</dbReference>
<dbReference type="SUPFAM" id="SSF51735">
    <property type="entry name" value="NAD(P)-binding Rossmann-fold domains"/>
    <property type="match status" value="1"/>
</dbReference>
<dbReference type="STRING" id="640132.Srot_0775"/>
<reference evidence="1 2" key="1">
    <citation type="journal article" date="2010" name="Stand. Genomic Sci.">
        <title>Complete genome sequence of Segniliparus rotundus type strain (CDC 1076).</title>
        <authorList>
            <person name="Sikorski J."/>
            <person name="Lapidus A."/>
            <person name="Copeland A."/>
            <person name="Misra M."/>
            <person name="Glavina Del Rio T."/>
            <person name="Nolan M."/>
            <person name="Lucas S."/>
            <person name="Chen F."/>
            <person name="Tice H."/>
            <person name="Cheng J.F."/>
            <person name="Jando M."/>
            <person name="Schneider S."/>
            <person name="Bruce D."/>
            <person name="Goodwin L."/>
            <person name="Pitluck S."/>
            <person name="Liolios K."/>
            <person name="Mikhailova N."/>
            <person name="Pati A."/>
            <person name="Ivanova N."/>
            <person name="Mavromatis K."/>
            <person name="Chen A."/>
            <person name="Palaniappan K."/>
            <person name="Chertkov O."/>
            <person name="Land M."/>
            <person name="Hauser L."/>
            <person name="Chang Y.J."/>
            <person name="Jeffries C.D."/>
            <person name="Brettin T."/>
            <person name="Detter J.C."/>
            <person name="Han C."/>
            <person name="Rohde M."/>
            <person name="Goker M."/>
            <person name="Bristow J."/>
            <person name="Eisen J.A."/>
            <person name="Markowitz V."/>
            <person name="Hugenholtz P."/>
            <person name="Kyrpides N.C."/>
            <person name="Klenk H.P."/>
        </authorList>
    </citation>
    <scope>NUCLEOTIDE SEQUENCE [LARGE SCALE GENOMIC DNA]</scope>
    <source>
        <strain evidence="2">ATCC BAA-972 / CDC 1076 / CIP 108378 / DSM 44985 / JCM 13578</strain>
    </source>
</reference>
<evidence type="ECO:0000313" key="1">
    <source>
        <dbReference type="EMBL" id="ADG97254.1"/>
    </source>
</evidence>
<dbReference type="Gene3D" id="3.40.50.720">
    <property type="entry name" value="NAD(P)-binding Rossmann-like Domain"/>
    <property type="match status" value="1"/>
</dbReference>
<gene>
    <name evidence="1" type="ordered locus">Srot_0775</name>
</gene>
<dbReference type="GO" id="GO:0005737">
    <property type="term" value="C:cytoplasm"/>
    <property type="evidence" value="ECO:0007669"/>
    <property type="project" value="TreeGrafter"/>
</dbReference>
<organism evidence="1 2">
    <name type="scientific">Segniliparus rotundus (strain ATCC BAA-972 / CDC 1076 / CIP 108378 / DSM 44985 / JCM 13578)</name>
    <dbReference type="NCBI Taxonomy" id="640132"/>
    <lineage>
        <taxon>Bacteria</taxon>
        <taxon>Bacillati</taxon>
        <taxon>Actinomycetota</taxon>
        <taxon>Actinomycetes</taxon>
        <taxon>Mycobacteriales</taxon>
        <taxon>Segniliparaceae</taxon>
        <taxon>Segniliparus</taxon>
    </lineage>
</organism>
<dbReference type="PANTHER" id="PTHR13812">
    <property type="entry name" value="KETIMINE REDUCTASE MU-CRYSTALLIN"/>
    <property type="match status" value="1"/>
</dbReference>
<dbReference type="Pfam" id="PF02423">
    <property type="entry name" value="OCD_Mu_crystall"/>
    <property type="match status" value="1"/>
</dbReference>
<keyword evidence="2" id="KW-1185">Reference proteome</keyword>
<evidence type="ECO:0000313" key="2">
    <source>
        <dbReference type="Proteomes" id="UP000002247"/>
    </source>
</evidence>
<dbReference type="Gene3D" id="3.30.1780.10">
    <property type="entry name" value="ornithine cyclodeaminase, domain 1"/>
    <property type="match status" value="1"/>
</dbReference>
<sequence length="326" mass="34353">MSAQDGGAKATSVRALSRSDLADVAITPGEVIAAVEGAYLAHAADPSGNPRKLNITAGPSISYAMLGQTDGFVGFKTSYTHNGTGEKRYYTTLSLYDEQTGLPIALMDCARIGGLRTPAVSALLARELAAPEAKTALVVGTGAQGRAALPFLLTALPGLERLALLGTHPEGIEAVQATLRQHDPDRSVELVRDQEQAGEADIVLAVAGPRTTARIRPEHIREGALTILVGYGVEPHVLWSADRLVATNAEQMALTGQDFAHPETGLRRPDAELPDLLTGRAPGRTDPRQRIFAYNSGMVITDVAVGAILARAAIAQGRGKEVELWS</sequence>
<dbReference type="AlphaFoldDB" id="D6ZDJ0"/>
<name>D6ZDJ0_SEGRD</name>
<dbReference type="EMBL" id="CP001958">
    <property type="protein sequence ID" value="ADG97254.1"/>
    <property type="molecule type" value="Genomic_DNA"/>
</dbReference>
<dbReference type="eggNOG" id="COG2423">
    <property type="taxonomic scope" value="Bacteria"/>
</dbReference>
<dbReference type="HOGENOM" id="CLU_042088_3_1_11"/>
<dbReference type="PANTHER" id="PTHR13812:SF19">
    <property type="entry name" value="KETIMINE REDUCTASE MU-CRYSTALLIN"/>
    <property type="match status" value="1"/>
</dbReference>
<dbReference type="PIRSF" id="PIRSF001439">
    <property type="entry name" value="CryM"/>
    <property type="match status" value="1"/>
</dbReference>
<dbReference type="Proteomes" id="UP000002247">
    <property type="component" value="Chromosome"/>
</dbReference>
<dbReference type="KEGG" id="srt:Srot_0775"/>
<accession>D6ZDJ0</accession>
<dbReference type="InterPro" id="IPR023401">
    <property type="entry name" value="ODC_N"/>
</dbReference>
<proteinExistence type="predicted"/>
<dbReference type="InterPro" id="IPR003462">
    <property type="entry name" value="ODC_Mu_crystall"/>
</dbReference>
<protein>
    <submittedName>
        <fullName evidence="1">Ornithine cyclodeaminase/mu-crystallin</fullName>
    </submittedName>
</protein>